<gene>
    <name evidence="2" type="ORF">BHAMNSH16_02415</name>
</gene>
<evidence type="ECO:0000256" key="1">
    <source>
        <dbReference type="SAM" id="Phobius"/>
    </source>
</evidence>
<sequence length="447" mass="53173">MNNLKNNIKIIFLFLIIFSFILNIILSFRIIPIRSTYDDFQHFYDMYRWYEKGEFPVTSTRFELSDTYKEEFTTPRVPGGAYYIFYTLFYRLSNENLYTAKIINYFFSLLIISLFIFWIYKRLGLFVCSLMSPLILLNGYLVKAMTNFWNPNISLIFSFIFFILLYEYIYSCENSNKKAIISSIFIFPTLAIVAQGHFASFFSVIPTMIFYLILTYKNTIKYLKYWILGVFLSFLEYLPYLISEFNNGFHNIKLMLSKGSNADGITIAKIQALFFFPTNEMSSHYLRGFRNIIEFWTLSPSYIYGLIFLVFSLSFSICCLINMFYFVFNFKYKSHDTIEMSLLELSKFFILSVFITLLCFLIFRFGEGYFHYLYGLFSVSYAPIILFLFQKENFILNNKKIFLGLYVFLVLNAIAMFGSIERYVVKFEKMSSYRNNNTIIEFLENNK</sequence>
<evidence type="ECO:0000313" key="3">
    <source>
        <dbReference type="Proteomes" id="UP000264880"/>
    </source>
</evidence>
<dbReference type="KEGG" id="bhp:BHAMNSH16_02415"/>
<keyword evidence="1" id="KW-0812">Transmembrane</keyword>
<dbReference type="EMBL" id="CP019914">
    <property type="protein sequence ID" value="ASJ20566.1"/>
    <property type="molecule type" value="Genomic_DNA"/>
</dbReference>
<protein>
    <submittedName>
        <fullName evidence="2">Uncharacterized protein</fullName>
    </submittedName>
</protein>
<organism evidence="2 3">
    <name type="scientific">Brachyspira hampsonii</name>
    <dbReference type="NCBI Taxonomy" id="1287055"/>
    <lineage>
        <taxon>Bacteria</taxon>
        <taxon>Pseudomonadati</taxon>
        <taxon>Spirochaetota</taxon>
        <taxon>Spirochaetia</taxon>
        <taxon>Brachyspirales</taxon>
        <taxon>Brachyspiraceae</taxon>
        <taxon>Brachyspira</taxon>
    </lineage>
</organism>
<name>A0AAC9TRT3_9SPIR</name>
<feature type="transmembrane region" description="Helical" evidence="1">
    <location>
        <begin position="302"/>
        <end position="328"/>
    </location>
</feature>
<accession>A0AAC9TRT3</accession>
<keyword evidence="1" id="KW-1133">Transmembrane helix</keyword>
<feature type="transmembrane region" description="Helical" evidence="1">
    <location>
        <begin position="372"/>
        <end position="389"/>
    </location>
</feature>
<proteinExistence type="predicted"/>
<dbReference type="Proteomes" id="UP000264880">
    <property type="component" value="Chromosome"/>
</dbReference>
<feature type="transmembrane region" description="Helical" evidence="1">
    <location>
        <begin position="148"/>
        <end position="166"/>
    </location>
</feature>
<feature type="transmembrane region" description="Helical" evidence="1">
    <location>
        <begin position="223"/>
        <end position="242"/>
    </location>
</feature>
<dbReference type="RefSeq" id="WP_069731710.1">
    <property type="nucleotide sequence ID" value="NZ_CP019914.1"/>
</dbReference>
<evidence type="ECO:0000313" key="2">
    <source>
        <dbReference type="EMBL" id="ASJ20566.1"/>
    </source>
</evidence>
<feature type="transmembrane region" description="Helical" evidence="1">
    <location>
        <begin position="12"/>
        <end position="31"/>
    </location>
</feature>
<feature type="transmembrane region" description="Helical" evidence="1">
    <location>
        <begin position="102"/>
        <end position="120"/>
    </location>
</feature>
<keyword evidence="3" id="KW-1185">Reference proteome</keyword>
<reference evidence="2 3" key="1">
    <citation type="submission" date="2017-02" db="EMBL/GenBank/DDBJ databases">
        <title>Complete genome sequence of Brachyspira hampsonii genomovar I strain NSH-16 (ATCC BAA-2463).</title>
        <authorList>
            <person name="Mirajkar N.S."/>
            <person name="Gebhart C.J."/>
        </authorList>
    </citation>
    <scope>NUCLEOTIDE SEQUENCE [LARGE SCALE GENOMIC DNA]</scope>
    <source>
        <strain evidence="2 3">NSH-16</strain>
    </source>
</reference>
<dbReference type="AlphaFoldDB" id="A0AAC9TRT3"/>
<feature type="transmembrane region" description="Helical" evidence="1">
    <location>
        <begin position="125"/>
        <end position="142"/>
    </location>
</feature>
<keyword evidence="1" id="KW-0472">Membrane</keyword>
<feature type="transmembrane region" description="Helical" evidence="1">
    <location>
        <begin position="348"/>
        <end position="366"/>
    </location>
</feature>
<feature type="transmembrane region" description="Helical" evidence="1">
    <location>
        <begin position="401"/>
        <end position="420"/>
    </location>
</feature>
<feature type="transmembrane region" description="Helical" evidence="1">
    <location>
        <begin position="200"/>
        <end position="216"/>
    </location>
</feature>